<gene>
    <name evidence="1" type="ORF">ACFPFO_21715</name>
</gene>
<comment type="caution">
    <text evidence="1">The sequence shown here is derived from an EMBL/GenBank/DDBJ whole genome shotgun (WGS) entry which is preliminary data.</text>
</comment>
<evidence type="ECO:0000313" key="2">
    <source>
        <dbReference type="Proteomes" id="UP001595925"/>
    </source>
</evidence>
<reference evidence="1 2" key="1">
    <citation type="journal article" date="2019" name="Int. J. Syst. Evol. Microbiol.">
        <title>The Global Catalogue of Microorganisms (GCM) 10K type strain sequencing project: providing services to taxonomists for standard genome sequencing and annotation.</title>
        <authorList>
            <consortium name="The Broad Institute Genomics Platform"/>
            <consortium name="The Broad Institute Genome Sequencing Center for Infectious Disease"/>
            <person name="Wu L."/>
            <person name="Ma J."/>
        </authorList>
    </citation>
    <scope>NUCLEOTIDE SEQUENCE [LARGE SCALE GENOMIC DNA]</scope>
    <source>
        <strain evidence="1 2">CGMCC 1.15824</strain>
    </source>
</reference>
<name>A0ABD5QKX4_9EURY</name>
<dbReference type="Gene3D" id="2.60.120.260">
    <property type="entry name" value="Galactose-binding domain-like"/>
    <property type="match status" value="1"/>
</dbReference>
<dbReference type="Proteomes" id="UP001595925">
    <property type="component" value="Unassembled WGS sequence"/>
</dbReference>
<accession>A0ABD5QKX4</accession>
<keyword evidence="2" id="KW-1185">Reference proteome</keyword>
<dbReference type="EMBL" id="JBHSJG010000070">
    <property type="protein sequence ID" value="MFC4990317.1"/>
    <property type="molecule type" value="Genomic_DNA"/>
</dbReference>
<dbReference type="RefSeq" id="WP_224830434.1">
    <property type="nucleotide sequence ID" value="NZ_JAIVEF010000068.1"/>
</dbReference>
<dbReference type="AlphaFoldDB" id="A0ABD5QKX4"/>
<evidence type="ECO:0000313" key="1">
    <source>
        <dbReference type="EMBL" id="MFC4990317.1"/>
    </source>
</evidence>
<sequence length="231" mass="25730">MESNGILSHEITMDPTKASVEIDESTRLESPVEPNLYAKFCEHLGRNIYHGMEAEILFNPTFGKWPFHKPGSDVMGGFKQEYDLSEIESLIANHDYHRNFPKKINADAALDAYTDGGAFGWMRYGSANQVILSPDVGPTGNQAQRIEINEVGPDNSAGLRQRTALPNHRTQRFECRVKARSKEATELNLSLSVVDKDGTIGETIASTPLSLDENWSTRTRMLGITSDTHTF</sequence>
<organism evidence="1 2">
    <name type="scientific">Saliphagus infecundisoli</name>
    <dbReference type="NCBI Taxonomy" id="1849069"/>
    <lineage>
        <taxon>Archaea</taxon>
        <taxon>Methanobacteriati</taxon>
        <taxon>Methanobacteriota</taxon>
        <taxon>Stenosarchaea group</taxon>
        <taxon>Halobacteria</taxon>
        <taxon>Halobacteriales</taxon>
        <taxon>Natrialbaceae</taxon>
        <taxon>Saliphagus</taxon>
    </lineage>
</organism>
<protein>
    <submittedName>
        <fullName evidence="1">Uncharacterized protein</fullName>
    </submittedName>
</protein>
<proteinExistence type="predicted"/>